<dbReference type="AlphaFoldDB" id="Q5C6K0"/>
<accession>Q5C6K0</accession>
<feature type="non-terminal residue" evidence="1">
    <location>
        <position position="1"/>
    </location>
</feature>
<sequence>YSCDLLHGMFYEIDLNSLTVNTNNCSISKINKRRFRKERRLYALDNLQYIYAHLYIIDVGNVLNSVNKESTTTSLTSTELCFTIRHAIDATIKDLFGEFSGLPILHYDLLFCHPQANLNESKNNNNNCHHQQLSNTTNIITWSILLAVPYSNMEKMIGALSFMTNDLGGSELINKLCESVNLSNNDSLKFYVDVISISDSIFNLPCVPIYKL</sequence>
<name>Q5C6K0_SCHJA</name>
<organism evidence="1">
    <name type="scientific">Schistosoma japonicum</name>
    <name type="common">Blood fluke</name>
    <dbReference type="NCBI Taxonomy" id="6182"/>
    <lineage>
        <taxon>Eukaryota</taxon>
        <taxon>Metazoa</taxon>
        <taxon>Spiralia</taxon>
        <taxon>Lophotrochozoa</taxon>
        <taxon>Platyhelminthes</taxon>
        <taxon>Trematoda</taxon>
        <taxon>Digenea</taxon>
        <taxon>Strigeidida</taxon>
        <taxon>Schistosomatoidea</taxon>
        <taxon>Schistosomatidae</taxon>
        <taxon>Schistosoma</taxon>
    </lineage>
</organism>
<evidence type="ECO:0000313" key="1">
    <source>
        <dbReference type="EMBL" id="AAX24724.2"/>
    </source>
</evidence>
<reference evidence="1" key="1">
    <citation type="journal article" date="2006" name="PLoS Pathog.">
        <title>New perspectives on host-parasite interplay by comparative transcriptomic and proteomic analyses of Schistosoma japonicum.</title>
        <authorList>
            <person name="Liu F."/>
            <person name="Lu J."/>
            <person name="Hu W."/>
            <person name="Wang S.Y."/>
            <person name="Cui S.J."/>
            <person name="Chi M."/>
            <person name="Yan Q."/>
            <person name="Wang X.R."/>
            <person name="Song H.D."/>
            <person name="Xu X.N."/>
            <person name="Wang J.J."/>
            <person name="Zhang X.L."/>
            <person name="Zhang X."/>
            <person name="Wang Z.Q."/>
            <person name="Xue C.L."/>
            <person name="Brindley P.J."/>
            <person name="McManus D.P."/>
            <person name="Yang P.Y."/>
            <person name="Feng Z."/>
            <person name="Chen Z."/>
            <person name="Han Z.G."/>
        </authorList>
    </citation>
    <scope>NUCLEOTIDE SEQUENCE</scope>
</reference>
<dbReference type="EMBL" id="AY808835">
    <property type="protein sequence ID" value="AAX24724.2"/>
    <property type="molecule type" value="mRNA"/>
</dbReference>
<proteinExistence type="evidence at transcript level"/>
<protein>
    <submittedName>
        <fullName evidence="1">SJCHGC06459 protein</fullName>
    </submittedName>
</protein>